<keyword evidence="3" id="KW-1185">Reference proteome</keyword>
<sequence>MPVSETTLNVLSSSAASPSERPVVTLIDSPPTSCGSEPTLGKIRLFYYEFPFKTQKGLNSRLVTVHRYGVVDRQRKVKLIDDFFQRKPVTQLPSLLWRYSPRKGIF</sequence>
<comment type="caution">
    <text evidence="2">The sequence shown here is derived from an EMBL/GenBank/DDBJ whole genome shotgun (WGS) entry which is preliminary data.</text>
</comment>
<proteinExistence type="predicted"/>
<feature type="region of interest" description="Disordered" evidence="1">
    <location>
        <begin position="1"/>
        <end position="28"/>
    </location>
</feature>
<protein>
    <submittedName>
        <fullName evidence="2">Uncharacterized protein</fullName>
    </submittedName>
</protein>
<dbReference type="EMBL" id="BMAV01022471">
    <property type="protein sequence ID" value="GFY77456.1"/>
    <property type="molecule type" value="Genomic_DNA"/>
</dbReference>
<dbReference type="Proteomes" id="UP000886998">
    <property type="component" value="Unassembled WGS sequence"/>
</dbReference>
<dbReference type="AlphaFoldDB" id="A0A8X6YQS0"/>
<evidence type="ECO:0000313" key="2">
    <source>
        <dbReference type="EMBL" id="GFY77456.1"/>
    </source>
</evidence>
<gene>
    <name evidence="2" type="ORF">TNIN_302381</name>
</gene>
<feature type="compositionally biased region" description="Polar residues" evidence="1">
    <location>
        <begin position="1"/>
        <end position="17"/>
    </location>
</feature>
<accession>A0A8X6YQS0</accession>
<evidence type="ECO:0000256" key="1">
    <source>
        <dbReference type="SAM" id="MobiDB-lite"/>
    </source>
</evidence>
<reference evidence="2" key="1">
    <citation type="submission" date="2020-08" db="EMBL/GenBank/DDBJ databases">
        <title>Multicomponent nature underlies the extraordinary mechanical properties of spider dragline silk.</title>
        <authorList>
            <person name="Kono N."/>
            <person name="Nakamura H."/>
            <person name="Mori M."/>
            <person name="Yoshida Y."/>
            <person name="Ohtoshi R."/>
            <person name="Malay A.D."/>
            <person name="Moran D.A.P."/>
            <person name="Tomita M."/>
            <person name="Numata K."/>
            <person name="Arakawa K."/>
        </authorList>
    </citation>
    <scope>NUCLEOTIDE SEQUENCE</scope>
</reference>
<name>A0A8X6YQS0_9ARAC</name>
<evidence type="ECO:0000313" key="3">
    <source>
        <dbReference type="Proteomes" id="UP000886998"/>
    </source>
</evidence>
<organism evidence="2 3">
    <name type="scientific">Trichonephila inaurata madagascariensis</name>
    <dbReference type="NCBI Taxonomy" id="2747483"/>
    <lineage>
        <taxon>Eukaryota</taxon>
        <taxon>Metazoa</taxon>
        <taxon>Ecdysozoa</taxon>
        <taxon>Arthropoda</taxon>
        <taxon>Chelicerata</taxon>
        <taxon>Arachnida</taxon>
        <taxon>Araneae</taxon>
        <taxon>Araneomorphae</taxon>
        <taxon>Entelegynae</taxon>
        <taxon>Araneoidea</taxon>
        <taxon>Nephilidae</taxon>
        <taxon>Trichonephila</taxon>
        <taxon>Trichonephila inaurata</taxon>
    </lineage>
</organism>